<dbReference type="InterPro" id="IPR036411">
    <property type="entry name" value="TorD-like_sf"/>
</dbReference>
<evidence type="ECO:0000256" key="1">
    <source>
        <dbReference type="ARBA" id="ARBA00023186"/>
    </source>
</evidence>
<dbReference type="PANTHER" id="PTHR34227">
    <property type="entry name" value="CHAPERONE PROTEIN YCDY"/>
    <property type="match status" value="1"/>
</dbReference>
<dbReference type="OrthoDB" id="13061at2"/>
<dbReference type="PANTHER" id="PTHR34227:SF1">
    <property type="entry name" value="DIMETHYL SULFOXIDE REDUCTASE CHAPERONE-RELATED"/>
    <property type="match status" value="1"/>
</dbReference>
<dbReference type="EMBL" id="FNJI01000023">
    <property type="protein sequence ID" value="SDP50893.1"/>
    <property type="molecule type" value="Genomic_DNA"/>
</dbReference>
<dbReference type="STRING" id="91360.SAMN05660330_02983"/>
<dbReference type="InterPro" id="IPR020945">
    <property type="entry name" value="DMSO/NO3_reduct_chaperone"/>
</dbReference>
<dbReference type="AlphaFoldDB" id="A0A1H0TA18"/>
<name>A0A1H0TA18_9BACT</name>
<evidence type="ECO:0000313" key="2">
    <source>
        <dbReference type="EMBL" id="SDP50893.1"/>
    </source>
</evidence>
<organism evidence="2 3">
    <name type="scientific">Desulforhopalus singaporensis</name>
    <dbReference type="NCBI Taxonomy" id="91360"/>
    <lineage>
        <taxon>Bacteria</taxon>
        <taxon>Pseudomonadati</taxon>
        <taxon>Thermodesulfobacteriota</taxon>
        <taxon>Desulfobulbia</taxon>
        <taxon>Desulfobulbales</taxon>
        <taxon>Desulfocapsaceae</taxon>
        <taxon>Desulforhopalus</taxon>
    </lineage>
</organism>
<dbReference type="Proteomes" id="UP000199073">
    <property type="component" value="Unassembled WGS sequence"/>
</dbReference>
<sequence>MVRRARSPWCAACFPVDANQPGHMESSREVVCRSNSFKLLGACFYEPDKEIFIEERVCANLASQLRDVCPEAAACAEKMEAELERETQQRLRVDYAALFVGPFALIAPPYGSVYLEQNRRVMGDSTQMVKRYYQDAGLTVEMKEPPDHIAIEFEFMYFLLAKEITARAEDLTGKTTCLRQLQSNFFNSAMPWIPEFTARLQAGAATDYYRELAKCTSNFYDGCCKFYATDTAHGI</sequence>
<dbReference type="SUPFAM" id="SSF89155">
    <property type="entry name" value="TorD-like"/>
    <property type="match status" value="1"/>
</dbReference>
<keyword evidence="1" id="KW-0143">Chaperone</keyword>
<accession>A0A1H0TA18</accession>
<proteinExistence type="predicted"/>
<dbReference type="Gene3D" id="1.10.3480.10">
    <property type="entry name" value="TorD-like"/>
    <property type="match status" value="1"/>
</dbReference>
<evidence type="ECO:0000313" key="3">
    <source>
        <dbReference type="Proteomes" id="UP000199073"/>
    </source>
</evidence>
<reference evidence="2 3" key="1">
    <citation type="submission" date="2016-10" db="EMBL/GenBank/DDBJ databases">
        <authorList>
            <person name="de Groot N.N."/>
        </authorList>
    </citation>
    <scope>NUCLEOTIDE SEQUENCE [LARGE SCALE GENOMIC DNA]</scope>
    <source>
        <strain evidence="2 3">DSM 12130</strain>
    </source>
</reference>
<protein>
    <submittedName>
        <fullName evidence="2">Chaperone TorD involved in molybdoenzyme TorA maturation</fullName>
    </submittedName>
</protein>
<dbReference type="InterPro" id="IPR050289">
    <property type="entry name" value="TorD/DmsD_chaperones"/>
</dbReference>
<dbReference type="Pfam" id="PF02613">
    <property type="entry name" value="Nitrate_red_del"/>
    <property type="match status" value="1"/>
</dbReference>
<keyword evidence="3" id="KW-1185">Reference proteome</keyword>
<gene>
    <name evidence="2" type="ORF">SAMN05660330_02983</name>
</gene>